<dbReference type="CDD" id="cd18012">
    <property type="entry name" value="DEXQc_arch_SWI2_SNF2"/>
    <property type="match status" value="1"/>
</dbReference>
<gene>
    <name evidence="6" type="ORF">FUAX_43320</name>
</gene>
<dbReference type="SMART" id="SM00490">
    <property type="entry name" value="HELICc"/>
    <property type="match status" value="1"/>
</dbReference>
<evidence type="ECO:0000259" key="5">
    <source>
        <dbReference type="PROSITE" id="PS51194"/>
    </source>
</evidence>
<keyword evidence="2" id="KW-0863">Zinc-finger</keyword>
<feature type="domain" description="SWIM-type" evidence="3">
    <location>
        <begin position="101"/>
        <end position="144"/>
    </location>
</feature>
<organism evidence="6 7">
    <name type="scientific">Fulvitalea axinellae</name>
    <dbReference type="NCBI Taxonomy" id="1182444"/>
    <lineage>
        <taxon>Bacteria</taxon>
        <taxon>Pseudomonadati</taxon>
        <taxon>Bacteroidota</taxon>
        <taxon>Cytophagia</taxon>
        <taxon>Cytophagales</taxon>
        <taxon>Persicobacteraceae</taxon>
        <taxon>Fulvitalea</taxon>
    </lineage>
</organism>
<feature type="domain" description="Helicase C-terminal" evidence="5">
    <location>
        <begin position="998"/>
        <end position="1154"/>
    </location>
</feature>
<dbReference type="EMBL" id="AP025316">
    <property type="protein sequence ID" value="BDD11900.1"/>
    <property type="molecule type" value="Genomic_DNA"/>
</dbReference>
<evidence type="ECO:0000256" key="1">
    <source>
        <dbReference type="ARBA" id="ARBA00022801"/>
    </source>
</evidence>
<dbReference type="Pfam" id="PF00176">
    <property type="entry name" value="SNF2-rel_dom"/>
    <property type="match status" value="1"/>
</dbReference>
<dbReference type="KEGG" id="fax:FUAX_43320"/>
<dbReference type="Gene3D" id="3.40.50.10810">
    <property type="entry name" value="Tandem AAA-ATPase domain"/>
    <property type="match status" value="1"/>
</dbReference>
<dbReference type="AlphaFoldDB" id="A0AAU9CR86"/>
<keyword evidence="6" id="KW-0614">Plasmid</keyword>
<dbReference type="InterPro" id="IPR014001">
    <property type="entry name" value="Helicase_ATP-bd"/>
</dbReference>
<keyword evidence="6" id="KW-0067">ATP-binding</keyword>
<name>A0AAU9CR86_9BACT</name>
<feature type="domain" description="Helicase ATP-binding" evidence="4">
    <location>
        <begin position="714"/>
        <end position="871"/>
    </location>
</feature>
<dbReference type="GO" id="GO:0004386">
    <property type="term" value="F:helicase activity"/>
    <property type="evidence" value="ECO:0007669"/>
    <property type="project" value="UniProtKB-KW"/>
</dbReference>
<dbReference type="PROSITE" id="PS51194">
    <property type="entry name" value="HELICASE_CTER"/>
    <property type="match status" value="1"/>
</dbReference>
<keyword evidence="7" id="KW-1185">Reference proteome</keyword>
<proteinExistence type="predicted"/>
<dbReference type="Gene3D" id="3.40.50.300">
    <property type="entry name" value="P-loop containing nucleotide triphosphate hydrolases"/>
    <property type="match status" value="1"/>
</dbReference>
<keyword evidence="6" id="KW-0547">Nucleotide-binding</keyword>
<dbReference type="SUPFAM" id="SSF52540">
    <property type="entry name" value="P-loop containing nucleoside triphosphate hydrolases"/>
    <property type="match status" value="2"/>
</dbReference>
<evidence type="ECO:0000313" key="6">
    <source>
        <dbReference type="EMBL" id="BDD11900.1"/>
    </source>
</evidence>
<keyword evidence="6" id="KW-0347">Helicase</keyword>
<dbReference type="PROSITE" id="PS50966">
    <property type="entry name" value="ZF_SWIM"/>
    <property type="match status" value="1"/>
</dbReference>
<dbReference type="Pfam" id="PF04434">
    <property type="entry name" value="SWIM"/>
    <property type="match status" value="1"/>
</dbReference>
<keyword evidence="1" id="KW-0378">Hydrolase</keyword>
<keyword evidence="2" id="KW-0862">Zinc</keyword>
<protein>
    <submittedName>
        <fullName evidence="6">Helicase</fullName>
    </submittedName>
</protein>
<dbReference type="GO" id="GO:0005524">
    <property type="term" value="F:ATP binding"/>
    <property type="evidence" value="ECO:0007669"/>
    <property type="project" value="InterPro"/>
</dbReference>
<dbReference type="PANTHER" id="PTHR10799">
    <property type="entry name" value="SNF2/RAD54 HELICASE FAMILY"/>
    <property type="match status" value="1"/>
</dbReference>
<evidence type="ECO:0000259" key="4">
    <source>
        <dbReference type="PROSITE" id="PS51192"/>
    </source>
</evidence>
<evidence type="ECO:0000259" key="3">
    <source>
        <dbReference type="PROSITE" id="PS50966"/>
    </source>
</evidence>
<dbReference type="InterPro" id="IPR049730">
    <property type="entry name" value="SNF2/RAD54-like_C"/>
</dbReference>
<dbReference type="InterPro" id="IPR038718">
    <property type="entry name" value="SNF2-like_sf"/>
</dbReference>
<dbReference type="FunFam" id="3.40.50.300:FF:000533">
    <property type="entry name" value="Helicase, Snf2 family"/>
    <property type="match status" value="1"/>
</dbReference>
<dbReference type="InterPro" id="IPR027417">
    <property type="entry name" value="P-loop_NTPase"/>
</dbReference>
<keyword evidence="2" id="KW-0479">Metal-binding</keyword>
<dbReference type="Pfam" id="PF00271">
    <property type="entry name" value="Helicase_C"/>
    <property type="match status" value="1"/>
</dbReference>
<dbReference type="InterPro" id="IPR022138">
    <property type="entry name" value="DUF3670"/>
</dbReference>
<dbReference type="CDD" id="cd18793">
    <property type="entry name" value="SF2_C_SNF"/>
    <property type="match status" value="1"/>
</dbReference>
<evidence type="ECO:0000313" key="7">
    <source>
        <dbReference type="Proteomes" id="UP001348817"/>
    </source>
</evidence>
<dbReference type="Pfam" id="PF12419">
    <property type="entry name" value="DUF3670"/>
    <property type="match status" value="1"/>
</dbReference>
<dbReference type="InterPro" id="IPR001650">
    <property type="entry name" value="Helicase_C-like"/>
</dbReference>
<dbReference type="InterPro" id="IPR007527">
    <property type="entry name" value="Znf_SWIM"/>
</dbReference>
<sequence length="1168" mass="132110">MAKTYGNTWWGQQWLNALTKIDLSNRLPRGRTYANKGAVDKLEIKDNLVSASVRGSFRSSYKIKIEIPQLKAYEKAQLIESVISDDLVLTQLLSQQLPSEFTSLARSQGISLFPDSWRSLGMRCSCPDYAVPCKHLAAVIYKLSEEIDRNPFLILKLKGLDVTQELNKAGFELDQEDRHRATTLEDCITQGDNPEPGPDANLRPDLSAITDIGENTLRLLSEKPLFYSKDFRAILKKSYAKLVKTSKAWERKERPEGKYAQALKTTEGLTLVTGPDWEFKALLSETEDKQERLMARSEDLDNFLGELFNDPTLATHHPDAKALKAVIVFFLKLAQNKALTPRLVAARGEAYRIQWVPATSDPAVKKAFDSIAQALPENIVAVQTSRGNISFLKPAERLNTLCDLFVEPLISENALSLQTYSDTHTDKKVFGMFFDGQPATFRNTLEAAVPDTVHMWLRKLYLTEKRHAPALVITENKNETFSLTVEVTDGDKNVALQAFLEKHSKGKEKFELLKDLRLLAEYLPELNAVIRHGQQSVEFGLGKFESILFHALPVIGMLGIRITMPRSLRKVLAPQLSMNVTKNTNETGKAYLSLANMLDFEWRIALGNELVGEEEFRKLVSKRRGLVKFRDSYVRLDPSEIDKLLRKLDNPPKVNENDILQAALSERYDGTLAHLSPEVRDIIEEFTKDYEIEPPAGLKATLRHYQQRGYAWLYKNSRLGLGSLLADDMGLGKTLQTIAALAKFKEDGLLDPQKALVVVPTSLLTNWRKEIERFAPGLRASVYHGTKREIPEEFDVLITTYGMVRSESKLFRKVKWFALIIDEAQNIKNVSTEQTKAVKALKAEVKIALSGTPVENRLSEYWSVMDFVNKGYLGPLKRFTDKVAKPIQNDRNQTALDTFRKVTAPFILRRLKSDKSIISDLPDKTEQDRYCNLTKEQAGVYQNVIDRNLKAIDEAEEGIQRKGMVLKMLTVLKQVCNHPAQFLKKGAEKPELSGKTKILFEVLDQCHETGEKVLIFTQYKEMGEMIANWTLERYGHPALFLHGGTSRNKRDEMVERFQNDPMRKVFVLSIKAGGTGLNLTAASHVIHYDLWWNPAVEAQATDRAYRIGQKNNVLVHRLICEGTFEEKIDEMIKSKKELADMAVTQGEKWIGDLDTDSLGELVSLAGGE</sequence>
<accession>A0AAU9CR86</accession>
<reference evidence="6 7" key="1">
    <citation type="submission" date="2021-12" db="EMBL/GenBank/DDBJ databases">
        <title>Genome sequencing of bacteria with rrn-lacking chromosome and rrn-plasmid.</title>
        <authorList>
            <person name="Anda M."/>
            <person name="Iwasaki W."/>
        </authorList>
    </citation>
    <scope>NUCLEOTIDE SEQUENCE [LARGE SCALE GENOMIC DNA]</scope>
    <source>
        <strain evidence="6 7">DSM 100852</strain>
        <plasmid evidence="6 7">pFA2</plasmid>
    </source>
</reference>
<geneLocation type="plasmid" evidence="6 7">
    <name>pFA2</name>
</geneLocation>
<dbReference type="RefSeq" id="WP_338395301.1">
    <property type="nucleotide sequence ID" value="NZ_AP025316.1"/>
</dbReference>
<dbReference type="InterPro" id="IPR000330">
    <property type="entry name" value="SNF2_N"/>
</dbReference>
<dbReference type="GO" id="GO:0016787">
    <property type="term" value="F:hydrolase activity"/>
    <property type="evidence" value="ECO:0007669"/>
    <property type="project" value="UniProtKB-KW"/>
</dbReference>
<dbReference type="Proteomes" id="UP001348817">
    <property type="component" value="Plasmid pFA2"/>
</dbReference>
<dbReference type="GO" id="GO:0008270">
    <property type="term" value="F:zinc ion binding"/>
    <property type="evidence" value="ECO:0007669"/>
    <property type="project" value="UniProtKB-KW"/>
</dbReference>
<dbReference type="PROSITE" id="PS51192">
    <property type="entry name" value="HELICASE_ATP_BIND_1"/>
    <property type="match status" value="1"/>
</dbReference>
<dbReference type="SMART" id="SM00487">
    <property type="entry name" value="DEXDc"/>
    <property type="match status" value="1"/>
</dbReference>
<evidence type="ECO:0000256" key="2">
    <source>
        <dbReference type="PROSITE-ProRule" id="PRU00325"/>
    </source>
</evidence>